<dbReference type="SUPFAM" id="SSF55729">
    <property type="entry name" value="Acyl-CoA N-acyltransferases (Nat)"/>
    <property type="match status" value="1"/>
</dbReference>
<comment type="caution">
    <text evidence="2">The sequence shown here is derived from an EMBL/GenBank/DDBJ whole genome shotgun (WGS) entry which is preliminary data.</text>
</comment>
<dbReference type="PANTHER" id="PTHR31143:SF2">
    <property type="entry name" value="FR47-LIKE DOMAIN-CONTAINING PROTEIN-RELATED"/>
    <property type="match status" value="1"/>
</dbReference>
<dbReference type="Gene3D" id="3.40.630.30">
    <property type="match status" value="1"/>
</dbReference>
<dbReference type="Gene3D" id="3.40.630.110">
    <property type="entry name" value="GNAT acetyltransferase-like"/>
    <property type="match status" value="1"/>
</dbReference>
<protein>
    <submittedName>
        <fullName evidence="2">GNAT family N-acetyltransferase</fullName>
    </submittedName>
</protein>
<sequence>MIVELDKNDFHLIQPLLIKDTERDNLLIQAVINGTNRGHIYVDDPAQPRTALVYIVGVMDFFIGDPHNDAFISHLNTFIDNVYKQVNLDTCGGTWMISAVFDEEWEKVLETAFSHRDYDTDYDLYYQLHAEKFHTSNKHAPSLSSEYTLTSLTKEMIEQEQNEELFEDFHDFWSSVDDFIAQGFGMAIIKDGQAISTCYTCFINGSQYEMYAMTLEEEENQGLGTMVSRAYIQHCLNKGISPRWSTHETNESSCKVAEKCGFEFVYKLKTYEFEF</sequence>
<dbReference type="Proteomes" id="UP000634529">
    <property type="component" value="Unassembled WGS sequence"/>
</dbReference>
<organism evidence="2 3">
    <name type="scientific">Paenibacillus arenosi</name>
    <dbReference type="NCBI Taxonomy" id="2774142"/>
    <lineage>
        <taxon>Bacteria</taxon>
        <taxon>Bacillati</taxon>
        <taxon>Bacillota</taxon>
        <taxon>Bacilli</taxon>
        <taxon>Bacillales</taxon>
        <taxon>Paenibacillaceae</taxon>
        <taxon>Paenibacillus</taxon>
    </lineage>
</organism>
<evidence type="ECO:0000259" key="1">
    <source>
        <dbReference type="PROSITE" id="PS51186"/>
    </source>
</evidence>
<evidence type="ECO:0000313" key="3">
    <source>
        <dbReference type="Proteomes" id="UP000634529"/>
    </source>
</evidence>
<dbReference type="PROSITE" id="PS51186">
    <property type="entry name" value="GNAT"/>
    <property type="match status" value="1"/>
</dbReference>
<gene>
    <name evidence="2" type="ORF">IFO66_06815</name>
</gene>
<dbReference type="InterPro" id="IPR042573">
    <property type="entry name" value="GNAT_acetyltra_N"/>
</dbReference>
<dbReference type="InterPro" id="IPR000182">
    <property type="entry name" value="GNAT_dom"/>
</dbReference>
<name>A0ABR9AV62_9BACL</name>
<evidence type="ECO:0000313" key="2">
    <source>
        <dbReference type="EMBL" id="MBD8498016.1"/>
    </source>
</evidence>
<dbReference type="InterPro" id="IPR016181">
    <property type="entry name" value="Acyl_CoA_acyltransferase"/>
</dbReference>
<keyword evidence="3" id="KW-1185">Reference proteome</keyword>
<feature type="domain" description="N-acetyltransferase" evidence="1">
    <location>
        <begin position="147"/>
        <end position="275"/>
    </location>
</feature>
<accession>A0ABR9AV62</accession>
<dbReference type="InterPro" id="IPR027365">
    <property type="entry name" value="GNAT_acetyltra_YdfB-like"/>
</dbReference>
<proteinExistence type="predicted"/>
<dbReference type="RefSeq" id="WP_192024418.1">
    <property type="nucleotide sequence ID" value="NZ_JACYTN010000003.1"/>
</dbReference>
<dbReference type="PANTHER" id="PTHR31143">
    <property type="match status" value="1"/>
</dbReference>
<dbReference type="Pfam" id="PF12746">
    <property type="entry name" value="GNAT_acetyltran"/>
    <property type="match status" value="1"/>
</dbReference>
<dbReference type="EMBL" id="JACYTN010000003">
    <property type="protein sequence ID" value="MBD8498016.1"/>
    <property type="molecule type" value="Genomic_DNA"/>
</dbReference>
<reference evidence="2 3" key="1">
    <citation type="submission" date="2020-09" db="EMBL/GenBank/DDBJ databases">
        <title>Paenibacillus sp. CAU 1523 isolated from sand of Haeundae Beach.</title>
        <authorList>
            <person name="Kim W."/>
        </authorList>
    </citation>
    <scope>NUCLEOTIDE SEQUENCE [LARGE SCALE GENOMIC DNA]</scope>
    <source>
        <strain evidence="2 3">CAU 1523</strain>
    </source>
</reference>